<evidence type="ECO:0000313" key="4">
    <source>
        <dbReference type="Proteomes" id="UP001558652"/>
    </source>
</evidence>
<dbReference type="Proteomes" id="UP001558652">
    <property type="component" value="Unassembled WGS sequence"/>
</dbReference>
<dbReference type="PANTHER" id="PTHR12490">
    <property type="entry name" value="GSK3B-INTERACTING PROTEIN"/>
    <property type="match status" value="1"/>
</dbReference>
<keyword evidence="4" id="KW-1185">Reference proteome</keyword>
<protein>
    <recommendedName>
        <fullName evidence="2">GSKIP domain-containing protein</fullName>
    </recommendedName>
</protein>
<comment type="caution">
    <text evidence="3">The sequence shown here is derived from an EMBL/GenBank/DDBJ whole genome shotgun (WGS) entry which is preliminary data.</text>
</comment>
<evidence type="ECO:0000256" key="1">
    <source>
        <dbReference type="ARBA" id="ARBA00009571"/>
    </source>
</evidence>
<dbReference type="Gene3D" id="3.30.2280.10">
    <property type="entry name" value="Hypothetical protein (hspc210)"/>
    <property type="match status" value="1"/>
</dbReference>
<organism evidence="3 4">
    <name type="scientific">Ranatra chinensis</name>
    <dbReference type="NCBI Taxonomy" id="642074"/>
    <lineage>
        <taxon>Eukaryota</taxon>
        <taxon>Metazoa</taxon>
        <taxon>Ecdysozoa</taxon>
        <taxon>Arthropoda</taxon>
        <taxon>Hexapoda</taxon>
        <taxon>Insecta</taxon>
        <taxon>Pterygota</taxon>
        <taxon>Neoptera</taxon>
        <taxon>Paraneoptera</taxon>
        <taxon>Hemiptera</taxon>
        <taxon>Heteroptera</taxon>
        <taxon>Panheteroptera</taxon>
        <taxon>Nepomorpha</taxon>
        <taxon>Nepidae</taxon>
        <taxon>Ranatrinae</taxon>
        <taxon>Ranatra</taxon>
    </lineage>
</organism>
<evidence type="ECO:0000259" key="2">
    <source>
        <dbReference type="Pfam" id="PF05303"/>
    </source>
</evidence>
<accession>A0ABD0Z5X5</accession>
<dbReference type="InterPro" id="IPR007967">
    <property type="entry name" value="GSKIP_dom"/>
</dbReference>
<dbReference type="InterPro" id="IPR023231">
    <property type="entry name" value="GSKIP_dom_sf"/>
</dbReference>
<dbReference type="AlphaFoldDB" id="A0ABD0Z5X5"/>
<evidence type="ECO:0000313" key="3">
    <source>
        <dbReference type="EMBL" id="KAL1139917.1"/>
    </source>
</evidence>
<dbReference type="InterPro" id="IPR037395">
    <property type="entry name" value="GSKIP"/>
</dbReference>
<sequence>MSDSSPEPELNWQDEAQAVIQDVREFVKDISVADKLESNDRMIYLNITTLEGQEVCVQLTAVGFRVVGRTHNDVASEGERWFDTPYSLLASVSPEYNSKFAESLIEKLQNISHDN</sequence>
<dbReference type="PANTHER" id="PTHR12490:SF4">
    <property type="entry name" value="GSK3B-INTERACTING PROTEIN"/>
    <property type="match status" value="1"/>
</dbReference>
<gene>
    <name evidence="3" type="ORF">AAG570_006894</name>
</gene>
<dbReference type="Pfam" id="PF05303">
    <property type="entry name" value="GSKIP_dom"/>
    <property type="match status" value="1"/>
</dbReference>
<name>A0ABD0Z5X5_9HEMI</name>
<dbReference type="SUPFAM" id="SSF103107">
    <property type="entry name" value="Hypothetical protein c14orf129, hspc210"/>
    <property type="match status" value="1"/>
</dbReference>
<reference evidence="3 4" key="1">
    <citation type="submission" date="2024-07" db="EMBL/GenBank/DDBJ databases">
        <title>Chromosome-level genome assembly of the water stick insect Ranatra chinensis (Heteroptera: Nepidae).</title>
        <authorList>
            <person name="Liu X."/>
        </authorList>
    </citation>
    <scope>NUCLEOTIDE SEQUENCE [LARGE SCALE GENOMIC DNA]</scope>
    <source>
        <strain evidence="3">Cailab_2021Rc</strain>
        <tissue evidence="3">Muscle</tissue>
    </source>
</reference>
<dbReference type="EMBL" id="JBFDAA010000002">
    <property type="protein sequence ID" value="KAL1139917.1"/>
    <property type="molecule type" value="Genomic_DNA"/>
</dbReference>
<comment type="similarity">
    <text evidence="1">Belongs to the GSKIP family.</text>
</comment>
<proteinExistence type="inferred from homology"/>
<feature type="domain" description="GSKIP" evidence="2">
    <location>
        <begin position="13"/>
        <end position="110"/>
    </location>
</feature>